<dbReference type="STRING" id="1093900.A0A507B250"/>
<feature type="compositionally biased region" description="Basic and acidic residues" evidence="1">
    <location>
        <begin position="76"/>
        <end position="88"/>
    </location>
</feature>
<organism evidence="2 3">
    <name type="scientific">Thyridium curvatum</name>
    <dbReference type="NCBI Taxonomy" id="1093900"/>
    <lineage>
        <taxon>Eukaryota</taxon>
        <taxon>Fungi</taxon>
        <taxon>Dikarya</taxon>
        <taxon>Ascomycota</taxon>
        <taxon>Pezizomycotina</taxon>
        <taxon>Sordariomycetes</taxon>
        <taxon>Sordariomycetidae</taxon>
        <taxon>Thyridiales</taxon>
        <taxon>Thyridiaceae</taxon>
        <taxon>Thyridium</taxon>
    </lineage>
</organism>
<sequence length="149" mass="17520">MFWRSEEGWVTYWGHSFKWTPDHMSSEQLEPLAFTYDVLASEALDRLDELCPPERPPSPEEQPSTPSEPRAQDASSSEKEKPKKPRLQRDYYELLKENAHRDEKLRELWDQVNTVPEWVDWEQIERGQKVFYRYAGAVVVAVSVKSPPL</sequence>
<evidence type="ECO:0000313" key="2">
    <source>
        <dbReference type="EMBL" id="TPX13146.1"/>
    </source>
</evidence>
<dbReference type="GeneID" id="41973793"/>
<gene>
    <name evidence="2" type="ORF">E0L32_006346</name>
</gene>
<name>A0A507B250_9PEZI</name>
<reference evidence="2 3" key="1">
    <citation type="submission" date="2019-06" db="EMBL/GenBank/DDBJ databases">
        <title>Draft genome sequence of the filamentous fungus Phialemoniopsis curvata isolated from diesel fuel.</title>
        <authorList>
            <person name="Varaljay V.A."/>
            <person name="Lyon W.J."/>
            <person name="Crouch A.L."/>
            <person name="Drake C.E."/>
            <person name="Hollomon J.M."/>
            <person name="Nadeau L.J."/>
            <person name="Nunn H.S."/>
            <person name="Stevenson B.S."/>
            <person name="Bojanowski C.L."/>
            <person name="Crookes-Goodson W.J."/>
        </authorList>
    </citation>
    <scope>NUCLEOTIDE SEQUENCE [LARGE SCALE GENOMIC DNA]</scope>
    <source>
        <strain evidence="2 3">D216</strain>
    </source>
</reference>
<dbReference type="RefSeq" id="XP_030994857.1">
    <property type="nucleotide sequence ID" value="XM_031140969.1"/>
</dbReference>
<comment type="caution">
    <text evidence="2">The sequence shown here is derived from an EMBL/GenBank/DDBJ whole genome shotgun (WGS) entry which is preliminary data.</text>
</comment>
<dbReference type="InParanoid" id="A0A507B250"/>
<dbReference type="Proteomes" id="UP000319257">
    <property type="component" value="Unassembled WGS sequence"/>
</dbReference>
<proteinExistence type="predicted"/>
<accession>A0A507B250</accession>
<dbReference type="OrthoDB" id="6361347at2759"/>
<evidence type="ECO:0000256" key="1">
    <source>
        <dbReference type="SAM" id="MobiDB-lite"/>
    </source>
</evidence>
<dbReference type="InterPro" id="IPR037473">
    <property type="entry name" value="Lcp-like"/>
</dbReference>
<dbReference type="AlphaFoldDB" id="A0A507B250"/>
<dbReference type="EMBL" id="SKBQ01000036">
    <property type="protein sequence ID" value="TPX13146.1"/>
    <property type="molecule type" value="Genomic_DNA"/>
</dbReference>
<feature type="region of interest" description="Disordered" evidence="1">
    <location>
        <begin position="47"/>
        <end position="88"/>
    </location>
</feature>
<keyword evidence="3" id="KW-1185">Reference proteome</keyword>
<dbReference type="PANTHER" id="PTHR37539:SF1">
    <property type="entry name" value="ER-BOUND OXYGENASE MPAB_MPAB'_RUBBER OXYGENASE CATALYTIC DOMAIN-CONTAINING PROTEIN"/>
    <property type="match status" value="1"/>
</dbReference>
<dbReference type="PANTHER" id="PTHR37539">
    <property type="entry name" value="SECRETED PROTEIN-RELATED"/>
    <property type="match status" value="1"/>
</dbReference>
<evidence type="ECO:0000313" key="3">
    <source>
        <dbReference type="Proteomes" id="UP000319257"/>
    </source>
</evidence>
<protein>
    <submittedName>
        <fullName evidence="2">Uncharacterized protein</fullName>
    </submittedName>
</protein>